<gene>
    <name evidence="2" type="primary">69</name>
    <name evidence="2" type="ORF">SEA_DRYANG_69</name>
</gene>
<dbReference type="RefSeq" id="YP_009885991.1">
    <property type="nucleotide sequence ID" value="NC_049489.1"/>
</dbReference>
<dbReference type="GeneID" id="55815397"/>
<evidence type="ECO:0000313" key="2">
    <source>
        <dbReference type="EMBL" id="QGZ17168.1"/>
    </source>
</evidence>
<feature type="compositionally biased region" description="Basic and acidic residues" evidence="1">
    <location>
        <begin position="20"/>
        <end position="32"/>
    </location>
</feature>
<evidence type="ECO:0000313" key="3">
    <source>
        <dbReference type="Proteomes" id="UP000438167"/>
    </source>
</evidence>
<organism evidence="2 3">
    <name type="scientific">Arthrobacter phage DrYang</name>
    <dbReference type="NCBI Taxonomy" id="2686080"/>
    <lineage>
        <taxon>Viruses</taxon>
        <taxon>Duplodnaviria</taxon>
        <taxon>Heunggongvirae</taxon>
        <taxon>Uroviricota</taxon>
        <taxon>Caudoviricetes</taxon>
        <taxon>Klausavirus</taxon>
        <taxon>Klausavirus dryang</taxon>
    </lineage>
</organism>
<sequence>MTHPTLSRGFCIPSAHQRKTKEVETWQRRPTE</sequence>
<dbReference type="KEGG" id="vg:55815397"/>
<keyword evidence="3" id="KW-1185">Reference proteome</keyword>
<protein>
    <submittedName>
        <fullName evidence="2">Uncharacterized protein</fullName>
    </submittedName>
</protein>
<proteinExistence type="predicted"/>
<reference evidence="2 3" key="1">
    <citation type="submission" date="2019-11" db="EMBL/GenBank/DDBJ databases">
        <authorList>
            <person name="Donovan J."/>
            <person name="Schaffer R."/>
            <person name="Bae M.S."/>
            <person name="Gitobu P.N."/>
            <person name="Guan P."/>
            <person name="Olavarrieta M.P."/>
            <person name="Perez Cortez K."/>
            <person name="Tozier F.G."/>
            <person name="Vasilopoulos H."/>
            <person name="Zhang S."/>
            <person name="Kapinos A."/>
            <person name="Freise A.C."/>
            <person name="Moberg-Parker J."/>
            <person name="Garlena R.A."/>
            <person name="Russell D.A."/>
            <person name="Pope W.H."/>
            <person name="Jacobs-Sera D."/>
            <person name="Hatfull G.F."/>
        </authorList>
    </citation>
    <scope>NUCLEOTIDE SEQUENCE [LARGE SCALE GENOMIC DNA]</scope>
</reference>
<dbReference type="EMBL" id="MN703411">
    <property type="protein sequence ID" value="QGZ17168.1"/>
    <property type="molecule type" value="Genomic_DNA"/>
</dbReference>
<feature type="region of interest" description="Disordered" evidence="1">
    <location>
        <begin position="1"/>
        <end position="32"/>
    </location>
</feature>
<evidence type="ECO:0000256" key="1">
    <source>
        <dbReference type="SAM" id="MobiDB-lite"/>
    </source>
</evidence>
<name>A0A6B9J8G1_9CAUD</name>
<accession>A0A6B9J8G1</accession>
<dbReference type="Proteomes" id="UP000438167">
    <property type="component" value="Segment"/>
</dbReference>